<keyword evidence="2" id="KW-0472">Membrane</keyword>
<reference evidence="3" key="2">
    <citation type="submission" date="2020-09" db="EMBL/GenBank/DDBJ databases">
        <authorList>
            <person name="Sun Q."/>
            <person name="Kim S."/>
        </authorList>
    </citation>
    <scope>NUCLEOTIDE SEQUENCE</scope>
    <source>
        <strain evidence="3">KCTC 12870</strain>
    </source>
</reference>
<comment type="caution">
    <text evidence="3">The sequence shown here is derived from an EMBL/GenBank/DDBJ whole genome shotgun (WGS) entry which is preliminary data.</text>
</comment>
<feature type="transmembrane region" description="Helical" evidence="2">
    <location>
        <begin position="83"/>
        <end position="101"/>
    </location>
</feature>
<gene>
    <name evidence="3" type="ORF">GCM10007047_04690</name>
</gene>
<dbReference type="RefSeq" id="WP_189511466.1">
    <property type="nucleotide sequence ID" value="NZ_BMXG01000002.1"/>
</dbReference>
<evidence type="ECO:0000313" key="3">
    <source>
        <dbReference type="EMBL" id="GHB92582.1"/>
    </source>
</evidence>
<name>A0A8J3D7F6_9BACT</name>
<sequence>MKRESTDDKPWVSIHDKHGDPEGHIMGNEKGLKELRDRIDEALESGVGLCRNLDCDFNSVKLMEEDPRVTSEPMTIKGKAMSYGFLAIIAICLLIFGFGLLKLCEALNQ</sequence>
<keyword evidence="4" id="KW-1185">Reference proteome</keyword>
<feature type="compositionally biased region" description="Basic and acidic residues" evidence="1">
    <location>
        <begin position="1"/>
        <end position="23"/>
    </location>
</feature>
<organism evidence="3 4">
    <name type="scientific">Cerasicoccus arenae</name>
    <dbReference type="NCBI Taxonomy" id="424488"/>
    <lineage>
        <taxon>Bacteria</taxon>
        <taxon>Pseudomonadati</taxon>
        <taxon>Verrucomicrobiota</taxon>
        <taxon>Opitutia</taxon>
        <taxon>Puniceicoccales</taxon>
        <taxon>Cerasicoccaceae</taxon>
        <taxon>Cerasicoccus</taxon>
    </lineage>
</organism>
<dbReference type="Proteomes" id="UP000642829">
    <property type="component" value="Unassembled WGS sequence"/>
</dbReference>
<accession>A0A8J3D7F6</accession>
<proteinExistence type="predicted"/>
<keyword evidence="2" id="KW-1133">Transmembrane helix</keyword>
<evidence type="ECO:0000256" key="1">
    <source>
        <dbReference type="SAM" id="MobiDB-lite"/>
    </source>
</evidence>
<protein>
    <submittedName>
        <fullName evidence="3">Uncharacterized protein</fullName>
    </submittedName>
</protein>
<feature type="region of interest" description="Disordered" evidence="1">
    <location>
        <begin position="1"/>
        <end position="27"/>
    </location>
</feature>
<dbReference type="AlphaFoldDB" id="A0A8J3D7F6"/>
<dbReference type="EMBL" id="BMXG01000002">
    <property type="protein sequence ID" value="GHB92582.1"/>
    <property type="molecule type" value="Genomic_DNA"/>
</dbReference>
<evidence type="ECO:0000256" key="2">
    <source>
        <dbReference type="SAM" id="Phobius"/>
    </source>
</evidence>
<reference evidence="3" key="1">
    <citation type="journal article" date="2014" name="Int. J. Syst. Evol. Microbiol.">
        <title>Complete genome sequence of Corynebacterium casei LMG S-19264T (=DSM 44701T), isolated from a smear-ripened cheese.</title>
        <authorList>
            <consortium name="US DOE Joint Genome Institute (JGI-PGF)"/>
            <person name="Walter F."/>
            <person name="Albersmeier A."/>
            <person name="Kalinowski J."/>
            <person name="Ruckert C."/>
        </authorList>
    </citation>
    <scope>NUCLEOTIDE SEQUENCE</scope>
    <source>
        <strain evidence="3">KCTC 12870</strain>
    </source>
</reference>
<keyword evidence="2" id="KW-0812">Transmembrane</keyword>
<evidence type="ECO:0000313" key="4">
    <source>
        <dbReference type="Proteomes" id="UP000642829"/>
    </source>
</evidence>